<reference evidence="1" key="1">
    <citation type="submission" date="2022-03" db="EMBL/GenBank/DDBJ databases">
        <authorList>
            <person name="Alioto T."/>
            <person name="Alioto T."/>
            <person name="Gomez Garrido J."/>
        </authorList>
    </citation>
    <scope>NUCLEOTIDE SEQUENCE</scope>
</reference>
<gene>
    <name evidence="1" type="ORF">PECUL_23A009390</name>
</gene>
<dbReference type="Pfam" id="PF15478">
    <property type="entry name" value="LKAAEAR"/>
    <property type="match status" value="1"/>
</dbReference>
<dbReference type="PANTHER" id="PTHR35665">
    <property type="entry name" value="PROTEIN LKAAEAR1"/>
    <property type="match status" value="1"/>
</dbReference>
<proteinExistence type="predicted"/>
<accession>A0AAD1WGI3</accession>
<organism evidence="1 2">
    <name type="scientific">Pelobates cultripes</name>
    <name type="common">Western spadefoot toad</name>
    <dbReference type="NCBI Taxonomy" id="61616"/>
    <lineage>
        <taxon>Eukaryota</taxon>
        <taxon>Metazoa</taxon>
        <taxon>Chordata</taxon>
        <taxon>Craniata</taxon>
        <taxon>Vertebrata</taxon>
        <taxon>Euteleostomi</taxon>
        <taxon>Amphibia</taxon>
        <taxon>Batrachia</taxon>
        <taxon>Anura</taxon>
        <taxon>Pelobatoidea</taxon>
        <taxon>Pelobatidae</taxon>
        <taxon>Pelobates</taxon>
    </lineage>
</organism>
<sequence length="173" mass="20074">MTSQKLTMVTASKQPNEKTVAKNTISQAELRKMNPVQRARCLAYEQPKKEVATSLVLTNSRIREHTLKCLQETPQTMRDPEQEKQAKVVGQLKAAEARNRIRLMRFRFQCMRAQELNNLISCQPTARDAIRLEALLPRRPITVSPQVSLDRFQQERVEILLEDDRELLISRIH</sequence>
<evidence type="ECO:0008006" key="3">
    <source>
        <dbReference type="Google" id="ProtNLM"/>
    </source>
</evidence>
<dbReference type="EMBL" id="OW240917">
    <property type="protein sequence ID" value="CAH2303251.1"/>
    <property type="molecule type" value="Genomic_DNA"/>
</dbReference>
<dbReference type="InterPro" id="IPR029152">
    <property type="entry name" value="LKAAEAR1"/>
</dbReference>
<evidence type="ECO:0000313" key="1">
    <source>
        <dbReference type="EMBL" id="CAH2303251.1"/>
    </source>
</evidence>
<dbReference type="AlphaFoldDB" id="A0AAD1WGI3"/>
<dbReference type="PANTHER" id="PTHR35665:SF1">
    <property type="entry name" value="PROTEIN LKAAEAR1"/>
    <property type="match status" value="1"/>
</dbReference>
<protein>
    <recommendedName>
        <fullName evidence="3">Protein LKAAEAR1</fullName>
    </recommendedName>
</protein>
<dbReference type="Proteomes" id="UP001295444">
    <property type="component" value="Chromosome 06"/>
</dbReference>
<evidence type="ECO:0000313" key="2">
    <source>
        <dbReference type="Proteomes" id="UP001295444"/>
    </source>
</evidence>
<keyword evidence="2" id="KW-1185">Reference proteome</keyword>
<name>A0AAD1WGI3_PELCU</name>